<reference evidence="3 4" key="1">
    <citation type="submission" date="2015-08" db="EMBL/GenBank/DDBJ databases">
        <title>Complete genome sequence of Sulfurifustis variabilis.</title>
        <authorList>
            <person name="Miura A."/>
            <person name="Kojima H."/>
            <person name="Fukui M."/>
        </authorList>
    </citation>
    <scope>NUCLEOTIDE SEQUENCE [LARGE SCALE GENOMIC DNA]</scope>
    <source>
        <strain evidence="4">skN76</strain>
    </source>
</reference>
<evidence type="ECO:0000259" key="2">
    <source>
        <dbReference type="Pfam" id="PF02517"/>
    </source>
</evidence>
<feature type="transmembrane region" description="Helical" evidence="1">
    <location>
        <begin position="148"/>
        <end position="165"/>
    </location>
</feature>
<dbReference type="Pfam" id="PF02517">
    <property type="entry name" value="Rce1-like"/>
    <property type="match status" value="1"/>
</dbReference>
<dbReference type="OrthoDB" id="9799666at2"/>
<accession>A0A1B4V3T3</accession>
<name>A0A1B4V3T3_9GAMM</name>
<dbReference type="InterPro" id="IPR003675">
    <property type="entry name" value="Rce1/LyrA-like_dom"/>
</dbReference>
<keyword evidence="1" id="KW-0812">Transmembrane</keyword>
<evidence type="ECO:0000313" key="3">
    <source>
        <dbReference type="EMBL" id="BAU48045.1"/>
    </source>
</evidence>
<evidence type="ECO:0000256" key="1">
    <source>
        <dbReference type="SAM" id="Phobius"/>
    </source>
</evidence>
<feature type="transmembrane region" description="Helical" evidence="1">
    <location>
        <begin position="42"/>
        <end position="62"/>
    </location>
</feature>
<keyword evidence="4" id="KW-1185">Reference proteome</keyword>
<dbReference type="AlphaFoldDB" id="A0A1B4V3T3"/>
<dbReference type="GO" id="GO:0080120">
    <property type="term" value="P:CAAX-box protein maturation"/>
    <property type="evidence" value="ECO:0007669"/>
    <property type="project" value="UniProtKB-ARBA"/>
</dbReference>
<gene>
    <name evidence="3" type="ORF">SVA_1483</name>
</gene>
<keyword evidence="1" id="KW-0472">Membrane</keyword>
<dbReference type="KEGG" id="sva:SVA_1483"/>
<keyword evidence="1" id="KW-1133">Transmembrane helix</keyword>
<feature type="domain" description="CAAX prenyl protease 2/Lysostaphin resistance protein A-like" evidence="2">
    <location>
        <begin position="100"/>
        <end position="184"/>
    </location>
</feature>
<protein>
    <submittedName>
        <fullName evidence="3">Abortive infection protein</fullName>
    </submittedName>
</protein>
<feature type="transmembrane region" description="Helical" evidence="1">
    <location>
        <begin position="171"/>
        <end position="190"/>
    </location>
</feature>
<proteinExistence type="predicted"/>
<sequence>MANRRVHRVACLGASAHAEAIAALKRGILPWLSGATLAGSAAFSFRGQTYILVGLMLVLPLLDRSWRPPVFPGKRNVLGWTALVSVGVALILWQPMHAEFAVSTLLMAGLPEEWFFRAYFLTSIGAGLAANMVTSLAFSVVHALAQGPLTGILVFFPSLVYGWLYQRTGDLPLLVLVHALSNLVFVMFLADWTSSWR</sequence>
<dbReference type="EMBL" id="AP014936">
    <property type="protein sequence ID" value="BAU48045.1"/>
    <property type="molecule type" value="Genomic_DNA"/>
</dbReference>
<evidence type="ECO:0000313" key="4">
    <source>
        <dbReference type="Proteomes" id="UP000218899"/>
    </source>
</evidence>
<feature type="transmembrane region" description="Helical" evidence="1">
    <location>
        <begin position="116"/>
        <end position="141"/>
    </location>
</feature>
<dbReference type="Proteomes" id="UP000218899">
    <property type="component" value="Chromosome"/>
</dbReference>
<organism evidence="3 4">
    <name type="scientific">Sulfurifustis variabilis</name>
    <dbReference type="NCBI Taxonomy" id="1675686"/>
    <lineage>
        <taxon>Bacteria</taxon>
        <taxon>Pseudomonadati</taxon>
        <taxon>Pseudomonadota</taxon>
        <taxon>Gammaproteobacteria</taxon>
        <taxon>Acidiferrobacterales</taxon>
        <taxon>Acidiferrobacteraceae</taxon>
        <taxon>Sulfurifustis</taxon>
    </lineage>
</organism>
<feature type="transmembrane region" description="Helical" evidence="1">
    <location>
        <begin position="77"/>
        <end position="96"/>
    </location>
</feature>
<dbReference type="GO" id="GO:0004175">
    <property type="term" value="F:endopeptidase activity"/>
    <property type="evidence" value="ECO:0007669"/>
    <property type="project" value="UniProtKB-ARBA"/>
</dbReference>